<evidence type="ECO:0000313" key="2">
    <source>
        <dbReference type="EMBL" id="GLR25425.1"/>
    </source>
</evidence>
<dbReference type="Pfam" id="PF08895">
    <property type="entry name" value="DUF1840"/>
    <property type="match status" value="1"/>
</dbReference>
<dbReference type="EMBL" id="BSOJ01000006">
    <property type="protein sequence ID" value="GLR25425.1"/>
    <property type="molecule type" value="Genomic_DNA"/>
</dbReference>
<sequence length="111" mass="12747">MSIVKFRSKAAAEIIMLGEHADMLLKIIGKERGERGVIQPQDLSEAHAKLVAAVNRDKMSRSHENEVDPHDLTPREREVQHNHVTLEQRAYPLLKMLEEAQKMDVDVHWGF</sequence>
<comment type="caution">
    <text evidence="2">The sequence shown here is derived from an EMBL/GenBank/DDBJ whole genome shotgun (WGS) entry which is preliminary data.</text>
</comment>
<dbReference type="Proteomes" id="UP001156664">
    <property type="component" value="Unassembled WGS sequence"/>
</dbReference>
<protein>
    <recommendedName>
        <fullName evidence="4">DUF1840 domain-containing protein</fullName>
    </recommendedName>
</protein>
<evidence type="ECO:0000313" key="3">
    <source>
        <dbReference type="Proteomes" id="UP001156664"/>
    </source>
</evidence>
<name>A0ABQ5YQ07_9BURK</name>
<dbReference type="RefSeq" id="WP_284279774.1">
    <property type="nucleotide sequence ID" value="NZ_BSOJ01000006.1"/>
</dbReference>
<dbReference type="InterPro" id="IPR014991">
    <property type="entry name" value="DUF1840"/>
</dbReference>
<gene>
    <name evidence="2" type="ORF">GCM10007875_05130</name>
</gene>
<accession>A0ABQ5YQ07</accession>
<proteinExistence type="predicted"/>
<evidence type="ECO:0000256" key="1">
    <source>
        <dbReference type="SAM" id="MobiDB-lite"/>
    </source>
</evidence>
<feature type="region of interest" description="Disordered" evidence="1">
    <location>
        <begin position="57"/>
        <end position="80"/>
    </location>
</feature>
<organism evidence="2 3">
    <name type="scientific">Limnobacter litoralis</name>
    <dbReference type="NCBI Taxonomy" id="481366"/>
    <lineage>
        <taxon>Bacteria</taxon>
        <taxon>Pseudomonadati</taxon>
        <taxon>Pseudomonadota</taxon>
        <taxon>Betaproteobacteria</taxon>
        <taxon>Burkholderiales</taxon>
        <taxon>Burkholderiaceae</taxon>
        <taxon>Limnobacter</taxon>
    </lineage>
</organism>
<evidence type="ECO:0008006" key="4">
    <source>
        <dbReference type="Google" id="ProtNLM"/>
    </source>
</evidence>
<reference evidence="3" key="1">
    <citation type="journal article" date="2019" name="Int. J. Syst. Evol. Microbiol.">
        <title>The Global Catalogue of Microorganisms (GCM) 10K type strain sequencing project: providing services to taxonomists for standard genome sequencing and annotation.</title>
        <authorList>
            <consortium name="The Broad Institute Genomics Platform"/>
            <consortium name="The Broad Institute Genome Sequencing Center for Infectious Disease"/>
            <person name="Wu L."/>
            <person name="Ma J."/>
        </authorList>
    </citation>
    <scope>NUCLEOTIDE SEQUENCE [LARGE SCALE GENOMIC DNA]</scope>
    <source>
        <strain evidence="3">NBRC 105857</strain>
    </source>
</reference>
<keyword evidence="3" id="KW-1185">Reference proteome</keyword>